<feature type="transmembrane region" description="Helical" evidence="2">
    <location>
        <begin position="90"/>
        <end position="110"/>
    </location>
</feature>
<dbReference type="OrthoDB" id="431202at2759"/>
<feature type="transmembrane region" description="Helical" evidence="2">
    <location>
        <begin position="144"/>
        <end position="165"/>
    </location>
</feature>
<dbReference type="AlphaFoldDB" id="G7E018"/>
<feature type="compositionally biased region" description="Basic and acidic residues" evidence="1">
    <location>
        <begin position="379"/>
        <end position="388"/>
    </location>
</feature>
<feature type="compositionally biased region" description="Low complexity" evidence="1">
    <location>
        <begin position="292"/>
        <end position="307"/>
    </location>
</feature>
<evidence type="ECO:0000256" key="1">
    <source>
        <dbReference type="SAM" id="MobiDB-lite"/>
    </source>
</evidence>
<proteinExistence type="predicted"/>
<feature type="transmembrane region" description="Helical" evidence="2">
    <location>
        <begin position="16"/>
        <end position="38"/>
    </location>
</feature>
<evidence type="ECO:0000313" key="4">
    <source>
        <dbReference type="Proteomes" id="UP000009131"/>
    </source>
</evidence>
<organism evidence="3 4">
    <name type="scientific">Mixia osmundae (strain CBS 9802 / IAM 14324 / JCM 22182 / KY 12970)</name>
    <dbReference type="NCBI Taxonomy" id="764103"/>
    <lineage>
        <taxon>Eukaryota</taxon>
        <taxon>Fungi</taxon>
        <taxon>Dikarya</taxon>
        <taxon>Basidiomycota</taxon>
        <taxon>Pucciniomycotina</taxon>
        <taxon>Mixiomycetes</taxon>
        <taxon>Mixiales</taxon>
        <taxon>Mixiaceae</taxon>
        <taxon>Mixia</taxon>
    </lineage>
</organism>
<reference evidence="3 4" key="2">
    <citation type="journal article" date="2012" name="Open Biol.">
        <title>Characteristics of nucleosomes and linker DNA regions on the genome of the basidiomycete Mixia osmundae revealed by mono- and dinucleosome mapping.</title>
        <authorList>
            <person name="Nishida H."/>
            <person name="Kondo S."/>
            <person name="Matsumoto T."/>
            <person name="Suzuki Y."/>
            <person name="Yoshikawa H."/>
            <person name="Taylor T.D."/>
            <person name="Sugiyama J."/>
        </authorList>
    </citation>
    <scope>NUCLEOTIDE SEQUENCE [LARGE SCALE GENOMIC DNA]</scope>
    <source>
        <strain evidence="4">CBS 9802 / IAM 14324 / JCM 22182 / KY 12970</strain>
    </source>
</reference>
<feature type="region of interest" description="Disordered" evidence="1">
    <location>
        <begin position="257"/>
        <end position="388"/>
    </location>
</feature>
<dbReference type="Pfam" id="PF12400">
    <property type="entry name" value="STIMATE"/>
    <property type="match status" value="1"/>
</dbReference>
<dbReference type="EMBL" id="BABT02000076">
    <property type="protein sequence ID" value="GAA96178.1"/>
    <property type="molecule type" value="Genomic_DNA"/>
</dbReference>
<dbReference type="STRING" id="764103.G7E018"/>
<evidence type="ECO:0008006" key="5">
    <source>
        <dbReference type="Google" id="ProtNLM"/>
    </source>
</evidence>
<feature type="compositionally biased region" description="Basic and acidic residues" evidence="1">
    <location>
        <begin position="264"/>
        <end position="277"/>
    </location>
</feature>
<dbReference type="PANTHER" id="PTHR31735:SF1">
    <property type="entry name" value="VACUOLAR MEMBRANE PROTEIN YPL162C"/>
    <property type="match status" value="1"/>
</dbReference>
<keyword evidence="2" id="KW-1133">Transmembrane helix</keyword>
<dbReference type="InterPro" id="IPR022127">
    <property type="entry name" value="STIMATE/YPL162C"/>
</dbReference>
<keyword evidence="2" id="KW-0812">Transmembrane</keyword>
<accession>G7E018</accession>
<reference evidence="3 4" key="1">
    <citation type="journal article" date="2011" name="J. Gen. Appl. Microbiol.">
        <title>Draft genome sequencing of the enigmatic basidiomycete Mixia osmundae.</title>
        <authorList>
            <person name="Nishida H."/>
            <person name="Nagatsuka Y."/>
            <person name="Sugiyama J."/>
        </authorList>
    </citation>
    <scope>NUCLEOTIDE SEQUENCE [LARGE SCALE GENOMIC DNA]</scope>
    <source>
        <strain evidence="4">CBS 9802 / IAM 14324 / JCM 22182 / KY 12970</strain>
    </source>
</reference>
<dbReference type="PANTHER" id="PTHR31735">
    <property type="entry name" value="VACUOLAR MEMBRANE PROTEIN YPL162C"/>
    <property type="match status" value="1"/>
</dbReference>
<dbReference type="InParanoid" id="G7E018"/>
<sequence length="388" mass="43440">MAADLLPPVDHRSCRLLGPTALIVQAIMGVLVVASLLLKRTRERPRRPWKIWLGDFSKQVMGQAFLHASNVLISDVIAHHARRKENPCSLYFLNILVDTTLGVLILYGVLKLFTRVLVQRQGRQDFQTGFYGEPPSMVVWGKQLLVYLTACAVMKILVVAFFLSVPRIYRLGDWLLSWLGDHPDFQVTFVMAVFPLIMNTLQAMIIDSFIREKHSDETEQDKLTADEEAVIRQQFEQQPRIPDEIVKPTVSAHEGDYFYTANGRKRDSSESARRSAESIRGASLLLRAQPTLSRRGSGASNRSALSRKLSVATHDYPPATEEEVTSPLCSPGGTLRPSYGSIPNSPHPSPLRETVSPHGEAESPTAFIKRKRGSPRTSGELRRSMSRQ</sequence>
<feature type="transmembrane region" description="Helical" evidence="2">
    <location>
        <begin position="185"/>
        <end position="206"/>
    </location>
</feature>
<keyword evidence="4" id="KW-1185">Reference proteome</keyword>
<evidence type="ECO:0000313" key="3">
    <source>
        <dbReference type="EMBL" id="GAA96178.1"/>
    </source>
</evidence>
<dbReference type="HOGENOM" id="CLU_046739_1_0_1"/>
<keyword evidence="2" id="KW-0472">Membrane</keyword>
<protein>
    <recommendedName>
        <fullName evidence="5">Vaculolar membrane protein-domain-containing protein</fullName>
    </recommendedName>
</protein>
<dbReference type="RefSeq" id="XP_014570801.1">
    <property type="nucleotide sequence ID" value="XM_014715315.1"/>
</dbReference>
<gene>
    <name evidence="3" type="primary">Mo02842</name>
    <name evidence="3" type="ORF">E5Q_02842</name>
</gene>
<dbReference type="GO" id="GO:0016020">
    <property type="term" value="C:membrane"/>
    <property type="evidence" value="ECO:0007669"/>
    <property type="project" value="TreeGrafter"/>
</dbReference>
<name>G7E018_MIXOS</name>
<evidence type="ECO:0000256" key="2">
    <source>
        <dbReference type="SAM" id="Phobius"/>
    </source>
</evidence>
<comment type="caution">
    <text evidence="3">The sequence shown here is derived from an EMBL/GenBank/DDBJ whole genome shotgun (WGS) entry which is preliminary data.</text>
</comment>
<dbReference type="Proteomes" id="UP000009131">
    <property type="component" value="Unassembled WGS sequence"/>
</dbReference>
<dbReference type="eggNOG" id="ENOG502S1HE">
    <property type="taxonomic scope" value="Eukaryota"/>
</dbReference>